<accession>A0ABW9I964</accession>
<reference evidence="1 2" key="1">
    <citation type="submission" date="2024-12" db="EMBL/GenBank/DDBJ databases">
        <title>Forecasting of Potato common scab and diversities of Pathogenic streptomyces spp. in china.</title>
        <authorList>
            <person name="Handique U."/>
            <person name="Wu J."/>
        </authorList>
    </citation>
    <scope>NUCLEOTIDE SEQUENCE [LARGE SCALE GENOMIC DNA]</scope>
    <source>
        <strain evidence="1 2">ZRIMU1530</strain>
    </source>
</reference>
<dbReference type="InterPro" id="IPR037883">
    <property type="entry name" value="Knr4/Smi1-like_sf"/>
</dbReference>
<sequence>MLDYSGCGPEGEPAVAYVDEDRVPRRIAESFAAFLRGLVED</sequence>
<dbReference type="RefSeq" id="WP_276312066.1">
    <property type="nucleotide sequence ID" value="NZ_JBJVNI010000043.1"/>
</dbReference>
<evidence type="ECO:0000313" key="2">
    <source>
        <dbReference type="Proteomes" id="UP001631957"/>
    </source>
</evidence>
<evidence type="ECO:0008006" key="3">
    <source>
        <dbReference type="Google" id="ProtNLM"/>
    </source>
</evidence>
<protein>
    <recommendedName>
        <fullName evidence="3">Knr4/Smi1-like domain-containing protein</fullName>
    </recommendedName>
</protein>
<proteinExistence type="predicted"/>
<organism evidence="1 2">
    <name type="scientific">Streptomyces niveiscabiei</name>
    <dbReference type="NCBI Taxonomy" id="164115"/>
    <lineage>
        <taxon>Bacteria</taxon>
        <taxon>Bacillati</taxon>
        <taxon>Actinomycetota</taxon>
        <taxon>Actinomycetes</taxon>
        <taxon>Kitasatosporales</taxon>
        <taxon>Streptomycetaceae</taxon>
        <taxon>Streptomyces</taxon>
    </lineage>
</organism>
<keyword evidence="2" id="KW-1185">Reference proteome</keyword>
<gene>
    <name evidence="1" type="ORF">ACKI18_45370</name>
</gene>
<dbReference type="Proteomes" id="UP001631957">
    <property type="component" value="Unassembled WGS sequence"/>
</dbReference>
<dbReference type="SUPFAM" id="SSF160631">
    <property type="entry name" value="SMI1/KNR4-like"/>
    <property type="match status" value="1"/>
</dbReference>
<evidence type="ECO:0000313" key="1">
    <source>
        <dbReference type="EMBL" id="MFM9615897.1"/>
    </source>
</evidence>
<dbReference type="EMBL" id="JBJVNI010000043">
    <property type="protein sequence ID" value="MFM9615897.1"/>
    <property type="molecule type" value="Genomic_DNA"/>
</dbReference>
<name>A0ABW9I964_9ACTN</name>
<comment type="caution">
    <text evidence="1">The sequence shown here is derived from an EMBL/GenBank/DDBJ whole genome shotgun (WGS) entry which is preliminary data.</text>
</comment>